<keyword evidence="4" id="KW-0206">Cytoskeleton</keyword>
<gene>
    <name evidence="7" type="ORF">PECUL_23A045818</name>
</gene>
<dbReference type="PROSITE" id="PS50108">
    <property type="entry name" value="CRIB"/>
    <property type="match status" value="1"/>
</dbReference>
<dbReference type="GO" id="GO:0005856">
    <property type="term" value="C:cytoskeleton"/>
    <property type="evidence" value="ECO:0007669"/>
    <property type="project" value="UniProtKB-SubCell"/>
</dbReference>
<proteinExistence type="predicted"/>
<comment type="subcellular location">
    <subcellularLocation>
        <location evidence="1">Cytoplasm</location>
        <location evidence="1">Cytoskeleton</location>
    </subcellularLocation>
</comment>
<dbReference type="EMBL" id="OW240919">
    <property type="protein sequence ID" value="CAH2312391.1"/>
    <property type="molecule type" value="Genomic_DNA"/>
</dbReference>
<accession>A0AAD1T0L2</accession>
<evidence type="ECO:0000313" key="8">
    <source>
        <dbReference type="Proteomes" id="UP001295444"/>
    </source>
</evidence>
<name>A0AAD1T0L2_PELCU</name>
<evidence type="ECO:0000313" key="7">
    <source>
        <dbReference type="EMBL" id="CAH2312391.1"/>
    </source>
</evidence>
<dbReference type="InterPro" id="IPR036936">
    <property type="entry name" value="CRIB_dom_sf"/>
</dbReference>
<protein>
    <submittedName>
        <fullName evidence="7">Neural Wiskott-Aldrich syndrome -like isoform X2</fullName>
    </submittedName>
</protein>
<dbReference type="AlphaFoldDB" id="A0AAD1T0L2"/>
<evidence type="ECO:0000256" key="1">
    <source>
        <dbReference type="ARBA" id="ARBA00004245"/>
    </source>
</evidence>
<keyword evidence="2" id="KW-0963">Cytoplasm</keyword>
<dbReference type="InterPro" id="IPR011026">
    <property type="entry name" value="WAS_C"/>
</dbReference>
<feature type="region of interest" description="Disordered" evidence="5">
    <location>
        <begin position="127"/>
        <end position="181"/>
    </location>
</feature>
<organism evidence="7 8">
    <name type="scientific">Pelobates cultripes</name>
    <name type="common">Western spadefoot toad</name>
    <dbReference type="NCBI Taxonomy" id="61616"/>
    <lineage>
        <taxon>Eukaryota</taxon>
        <taxon>Metazoa</taxon>
        <taxon>Chordata</taxon>
        <taxon>Craniata</taxon>
        <taxon>Vertebrata</taxon>
        <taxon>Euteleostomi</taxon>
        <taxon>Amphibia</taxon>
        <taxon>Batrachia</taxon>
        <taxon>Anura</taxon>
        <taxon>Pelobatoidea</taxon>
        <taxon>Pelobatidae</taxon>
        <taxon>Pelobates</taxon>
    </lineage>
</organism>
<sequence>MALFNLIGSMFQVPETPAQNGSIYCSPRQNFKQLTPKNKLRKTDISSPTNFKHVTHVGWNSVPPMDMGSDSDLKKLFHLAGITNDHLRDRQMSRKIFEVIEKKGGMEAVRKETLRLTTVERPRHFSRLRSLSSSSLTPSKRAGSPIAHSPQAVKIQATTPPPALNDLPSLSRVPPPIPTAQSLKDFQATRPLFSQSQSSKDLSLSLDLVPVCKSTTRNPPLPPKPKIGQCFSNIKAPPPYCLPFPLGKNSKTDAPLPSPLNEESSLEKPKPETQGTTPTDDVLAPPPPPPLPQFMKNTSENKPTAKSVDPSPIYSFTAFSQKACIQRGGVPLPDKTTFSENCPNVFLDQIKQGVQLKTVVQASKTDSVHSSNIVNALMDVIQKRHKAIQSSDEDGEVDDEWED</sequence>
<evidence type="ECO:0000256" key="2">
    <source>
        <dbReference type="ARBA" id="ARBA00022490"/>
    </source>
</evidence>
<evidence type="ECO:0000256" key="3">
    <source>
        <dbReference type="ARBA" id="ARBA00022553"/>
    </source>
</evidence>
<keyword evidence="8" id="KW-1185">Reference proteome</keyword>
<dbReference type="CDD" id="cd00132">
    <property type="entry name" value="CRIB"/>
    <property type="match status" value="1"/>
</dbReference>
<dbReference type="Pfam" id="PF00786">
    <property type="entry name" value="PBD"/>
    <property type="match status" value="1"/>
</dbReference>
<dbReference type="GO" id="GO:0007015">
    <property type="term" value="P:actin filament organization"/>
    <property type="evidence" value="ECO:0007669"/>
    <property type="project" value="InterPro"/>
</dbReference>
<feature type="compositionally biased region" description="Polar residues" evidence="5">
    <location>
        <begin position="295"/>
        <end position="304"/>
    </location>
</feature>
<keyword evidence="3" id="KW-0597">Phosphoprotein</keyword>
<dbReference type="SUPFAM" id="SSF47912">
    <property type="entry name" value="Wiscott-Aldrich syndrome protein, WASP, C-terminal domain"/>
    <property type="match status" value="2"/>
</dbReference>
<evidence type="ECO:0000256" key="4">
    <source>
        <dbReference type="ARBA" id="ARBA00023212"/>
    </source>
</evidence>
<dbReference type="Gene3D" id="3.90.810.10">
    <property type="entry name" value="CRIB domain"/>
    <property type="match status" value="2"/>
</dbReference>
<feature type="region of interest" description="Disordered" evidence="5">
    <location>
        <begin position="246"/>
        <end position="311"/>
    </location>
</feature>
<evidence type="ECO:0000256" key="5">
    <source>
        <dbReference type="SAM" id="MobiDB-lite"/>
    </source>
</evidence>
<reference evidence="7" key="1">
    <citation type="submission" date="2022-03" db="EMBL/GenBank/DDBJ databases">
        <authorList>
            <person name="Alioto T."/>
            <person name="Alioto T."/>
            <person name="Gomez Garrido J."/>
        </authorList>
    </citation>
    <scope>NUCLEOTIDE SEQUENCE</scope>
</reference>
<dbReference type="InterPro" id="IPR000095">
    <property type="entry name" value="CRIB_dom"/>
</dbReference>
<dbReference type="SMART" id="SM00285">
    <property type="entry name" value="PBD"/>
    <property type="match status" value="1"/>
</dbReference>
<evidence type="ECO:0000259" key="6">
    <source>
        <dbReference type="PROSITE" id="PS50108"/>
    </source>
</evidence>
<feature type="domain" description="CRIB" evidence="6">
    <location>
        <begin position="45"/>
        <end position="58"/>
    </location>
</feature>
<dbReference type="Proteomes" id="UP001295444">
    <property type="component" value="Chromosome 08"/>
</dbReference>